<feature type="domain" description="Laminin G" evidence="18">
    <location>
        <begin position="181"/>
        <end position="362"/>
    </location>
</feature>
<evidence type="ECO:0000256" key="6">
    <source>
        <dbReference type="ARBA" id="ARBA00022692"/>
    </source>
</evidence>
<evidence type="ECO:0000256" key="16">
    <source>
        <dbReference type="SAM" id="SignalP"/>
    </source>
</evidence>
<evidence type="ECO:0000256" key="5">
    <source>
        <dbReference type="ARBA" id="ARBA00022553"/>
    </source>
</evidence>
<feature type="signal peptide" evidence="16">
    <location>
        <begin position="1"/>
        <end position="23"/>
    </location>
</feature>
<dbReference type="InterPro" id="IPR013320">
    <property type="entry name" value="ConA-like_dom_sf"/>
</dbReference>
<proteinExistence type="inferred from homology"/>
<evidence type="ECO:0000313" key="22">
    <source>
        <dbReference type="RefSeq" id="XP_032802082.1"/>
    </source>
</evidence>
<dbReference type="CDD" id="cd00054">
    <property type="entry name" value="EGF_CA"/>
    <property type="match status" value="2"/>
</dbReference>
<feature type="domain" description="F5/8 type C" evidence="17">
    <location>
        <begin position="29"/>
        <end position="175"/>
    </location>
</feature>
<evidence type="ECO:0000256" key="7">
    <source>
        <dbReference type="ARBA" id="ARBA00022729"/>
    </source>
</evidence>
<dbReference type="SMART" id="SM00294">
    <property type="entry name" value="4.1m"/>
    <property type="match status" value="1"/>
</dbReference>
<evidence type="ECO:0000256" key="1">
    <source>
        <dbReference type="ARBA" id="ARBA00004403"/>
    </source>
</evidence>
<dbReference type="Gene3D" id="2.10.25.10">
    <property type="entry name" value="Laminin"/>
    <property type="match status" value="2"/>
</dbReference>
<dbReference type="InterPro" id="IPR003585">
    <property type="entry name" value="Neurexin-like"/>
</dbReference>
<evidence type="ECO:0000256" key="4">
    <source>
        <dbReference type="ARBA" id="ARBA00022536"/>
    </source>
</evidence>
<dbReference type="SUPFAM" id="SSF57196">
    <property type="entry name" value="EGF/Laminin"/>
    <property type="match status" value="1"/>
</dbReference>
<feature type="domain" description="Laminin G" evidence="18">
    <location>
        <begin position="1032"/>
        <end position="1224"/>
    </location>
</feature>
<dbReference type="PROSITE" id="PS50026">
    <property type="entry name" value="EGF_3"/>
    <property type="match status" value="2"/>
</dbReference>
<dbReference type="InterPro" id="IPR000421">
    <property type="entry name" value="FA58C"/>
</dbReference>
<keyword evidence="7 16" id="KW-0732">Signal</keyword>
<feature type="domain" description="EGF-like" evidence="19">
    <location>
        <begin position="550"/>
        <end position="587"/>
    </location>
</feature>
<dbReference type="Pfam" id="PF00754">
    <property type="entry name" value="F5_F8_type_C"/>
    <property type="match status" value="1"/>
</dbReference>
<comment type="subcellular location">
    <subcellularLocation>
        <location evidence="1">Cell junction</location>
        <location evidence="1">Paranodal septate junction</location>
    </subcellularLocation>
    <subcellularLocation>
        <location evidence="2">Membrane</location>
        <topology evidence="2">Single-pass type I membrane protein</topology>
    </subcellularLocation>
</comment>
<dbReference type="InterPro" id="IPR008979">
    <property type="entry name" value="Galactose-bd-like_sf"/>
</dbReference>
<dbReference type="GO" id="GO:0016020">
    <property type="term" value="C:membrane"/>
    <property type="evidence" value="ECO:0007669"/>
    <property type="project" value="UniProtKB-SubCell"/>
</dbReference>
<evidence type="ECO:0000256" key="2">
    <source>
        <dbReference type="ARBA" id="ARBA00004479"/>
    </source>
</evidence>
<dbReference type="PROSITE" id="PS50025">
    <property type="entry name" value="LAM_G_DOMAIN"/>
    <property type="match status" value="4"/>
</dbReference>
<organism evidence="21 22">
    <name type="scientific">Petromyzon marinus</name>
    <name type="common">Sea lamprey</name>
    <dbReference type="NCBI Taxonomy" id="7757"/>
    <lineage>
        <taxon>Eukaryota</taxon>
        <taxon>Metazoa</taxon>
        <taxon>Chordata</taxon>
        <taxon>Craniata</taxon>
        <taxon>Vertebrata</taxon>
        <taxon>Cyclostomata</taxon>
        <taxon>Hyperoartia</taxon>
        <taxon>Petromyzontiformes</taxon>
        <taxon>Petromyzontidae</taxon>
        <taxon>Petromyzon</taxon>
    </lineage>
</organism>
<dbReference type="Gene3D" id="2.60.120.1000">
    <property type="match status" value="1"/>
</dbReference>
<dbReference type="InterPro" id="IPR001791">
    <property type="entry name" value="Laminin_G"/>
</dbReference>
<feature type="compositionally biased region" description="Pro residues" evidence="14">
    <location>
        <begin position="1316"/>
        <end position="1327"/>
    </location>
</feature>
<dbReference type="InterPro" id="IPR036056">
    <property type="entry name" value="Fibrinogen-like_C"/>
</dbReference>
<evidence type="ECO:0000259" key="18">
    <source>
        <dbReference type="PROSITE" id="PS50025"/>
    </source>
</evidence>
<dbReference type="InterPro" id="IPR000742">
    <property type="entry name" value="EGF"/>
</dbReference>
<dbReference type="PANTHER" id="PTHR15036:SF49">
    <property type="entry name" value="AXOTACTIN"/>
    <property type="match status" value="1"/>
</dbReference>
<dbReference type="GO" id="GO:0033010">
    <property type="term" value="C:paranodal junction"/>
    <property type="evidence" value="ECO:0007669"/>
    <property type="project" value="UniProtKB-SubCell"/>
</dbReference>
<comment type="caution">
    <text evidence="13">Lacks conserved residue(s) required for the propagation of feature annotation.</text>
</comment>
<dbReference type="SUPFAM" id="SSF49785">
    <property type="entry name" value="Galactose-binding domain-like"/>
    <property type="match status" value="1"/>
</dbReference>
<evidence type="ECO:0000256" key="8">
    <source>
        <dbReference type="ARBA" id="ARBA00022737"/>
    </source>
</evidence>
<evidence type="ECO:0000256" key="10">
    <source>
        <dbReference type="ARBA" id="ARBA00022989"/>
    </source>
</evidence>
<evidence type="ECO:0000259" key="17">
    <source>
        <dbReference type="PROSITE" id="PS50022"/>
    </source>
</evidence>
<dbReference type="SUPFAM" id="SSF56496">
    <property type="entry name" value="Fibrinogen C-terminal domain-like"/>
    <property type="match status" value="1"/>
</dbReference>
<evidence type="ECO:0000256" key="3">
    <source>
        <dbReference type="ARBA" id="ARBA00010241"/>
    </source>
</evidence>
<evidence type="ECO:0000256" key="11">
    <source>
        <dbReference type="ARBA" id="ARBA00023136"/>
    </source>
</evidence>
<dbReference type="Gene3D" id="2.60.120.260">
    <property type="entry name" value="Galactose-binding domain-like"/>
    <property type="match status" value="1"/>
</dbReference>
<feature type="region of interest" description="Disordered" evidence="14">
    <location>
        <begin position="1234"/>
        <end position="1256"/>
    </location>
</feature>
<name>A0AAJ7SPD2_PETMA</name>
<dbReference type="KEGG" id="pmrn:116938701"/>
<dbReference type="SUPFAM" id="SSF49899">
    <property type="entry name" value="Concanavalin A-like lectins/glucanases"/>
    <property type="match status" value="4"/>
</dbReference>
<dbReference type="SMART" id="SM00231">
    <property type="entry name" value="FA58C"/>
    <property type="match status" value="1"/>
</dbReference>
<dbReference type="Gene3D" id="2.60.120.200">
    <property type="match status" value="4"/>
</dbReference>
<sequence>MRPLLGQTLLLLHVCALASGAASSPGPACDRPLESLLGPGAYGASSELSPALAAHFAKLNSREGAGGWAPSPADPSPWLQLDLGGRSRVTAVATQGRYGSSEWVARYQLLHSDTGSNWKRYQRDDNLWAFGGNENSDGRVRHELPRPLVTRFLRFAPLDPGTPARIGLRVAVYGCPYTSDVAHLDGRSALAYRFAHKSMRTLKDAVALRFKTAAADGVLLHGEGQQGDFLTLAVHRARLQLHLNLGSRQQRAPTGHTSVTVGTLLDDQHWHSVSLHRHGRHVNLTLDGHTRHLRTNGDFDYLDLDYQLSFGGLSTPGKGRSSFKRNFQGCLENVSYNGVNLIDLAKRRKPAVYITGNVSFACAEPRVVPITFPLPGSSLWLWGPAWHEALSVVLELRTWSARGTLVYTAFSPAGPRASSLSIGLDDGRLTVTLLQPGRDALHLSAGSDLNDGQWHSVSVSLRRNFVGVTLDGDEASAIQSYNPLDILTGDVYYLGGCPAVAAPGQCRAPHGSFLGCLRSIRIAEQDLDMGLVEQGMLGNFTGAQLNTCGILDRCLPNHCEHGGQCSQEWDSFFCDCDGTGYLGDTCHNPVFERSCEAYKHLGGTSGFYHIDLDGSGPLGPLLVYCNVTEERVWTVLAHDGTDERRVPGTSTALAFVARFVYNASSEQLSALVEQAEQCRQEVAYYCRRSRLLNSPDGPPFTWWVSRTNERQHYWGGSSPGVQKCACGVERNCTEEHVHCNCDADRDEWMHDSGWLTNKEHLPVTQLVIGDANRSRSAASYLVGPLRCHGDKHFWNAASFSNRTAYLLFPTFRGEKSADISFYFKTVAPFGTFLENLGLQHFLRLELKSPLEVSLRFDVGDGPVELIAVSPWPLNDDQWHRVCAERNVKRASLQVDELPRRVRRSPPDGHTRLRLNSQLFVGATASGKRGFLGCLRALQMNGVTLSLEERARTAVGGVNPGCTGHCSSYGSLCRNGGRCVERYSGYSCDCTHTPFDGPFCTQEVGAYFEAGTVVQFSLDSESREQSIEEDEDEQAEEEEGVAAAVASSLGRDDLDEERAIFSFSTVHAPAVLLHASTHAYPSSYLAIVLEHNGSLQLWFGGSGTSSPRTVSAGMRNLADGQVHAVNMTRRGTLILLQLDHYLPTAHRLPTGHAPYPRAADTLYLGRVPDEVPLEPEVAGLNWRGFGGCLSRVQYNGWAPLKAALRQGPHSSLVVTVMGRLVPSSCAAVPQTVAPVSPSTPYPWAHQHEAEEEWSEDPVSTPLSADSIVIGGAITASSFVILAVLVLITRYVLRHKGTYHTHEVKGSDAGGKADAISPLPPPPPPPLPPVRTDESPREWFI</sequence>
<keyword evidence="8" id="KW-0677">Repeat</keyword>
<dbReference type="SMART" id="SM00282">
    <property type="entry name" value="LamG"/>
    <property type="match status" value="4"/>
</dbReference>
<feature type="domain" description="EGF-like" evidence="19">
    <location>
        <begin position="962"/>
        <end position="1000"/>
    </location>
</feature>
<feature type="region of interest" description="Disordered" evidence="14">
    <location>
        <begin position="1300"/>
        <end position="1339"/>
    </location>
</feature>
<dbReference type="Pfam" id="PF02210">
    <property type="entry name" value="Laminin_G_2"/>
    <property type="match status" value="4"/>
</dbReference>
<feature type="transmembrane region" description="Helical" evidence="15">
    <location>
        <begin position="1266"/>
        <end position="1291"/>
    </location>
</feature>
<dbReference type="SMART" id="SM00181">
    <property type="entry name" value="EGF"/>
    <property type="match status" value="2"/>
</dbReference>
<keyword evidence="4 13" id="KW-0245">EGF-like domain</keyword>
<comment type="similarity">
    <text evidence="3">Belongs to the neurexin family.</text>
</comment>
<evidence type="ECO:0000256" key="9">
    <source>
        <dbReference type="ARBA" id="ARBA00022949"/>
    </source>
</evidence>
<accession>A0AAJ7SPD2</accession>
<dbReference type="FunFam" id="2.60.120.260:FF:000016">
    <property type="entry name" value="Contactin-associated protein-like 4 isoform 1"/>
    <property type="match status" value="1"/>
</dbReference>
<evidence type="ECO:0000313" key="21">
    <source>
        <dbReference type="Proteomes" id="UP001318040"/>
    </source>
</evidence>
<reference evidence="22" key="1">
    <citation type="submission" date="2025-08" db="UniProtKB">
        <authorList>
            <consortium name="RefSeq"/>
        </authorList>
    </citation>
    <scope>IDENTIFICATION</scope>
    <source>
        <tissue evidence="22">Sperm</tissue>
    </source>
</reference>
<dbReference type="CDD" id="cd00057">
    <property type="entry name" value="FA58C"/>
    <property type="match status" value="1"/>
</dbReference>
<dbReference type="RefSeq" id="XP_032802082.1">
    <property type="nucleotide sequence ID" value="XM_032946191.1"/>
</dbReference>
<dbReference type="CDD" id="cd00110">
    <property type="entry name" value="LamG"/>
    <property type="match status" value="4"/>
</dbReference>
<keyword evidence="12" id="KW-1015">Disulfide bond</keyword>
<keyword evidence="9" id="KW-0965">Cell junction</keyword>
<dbReference type="PROSITE" id="PS50022">
    <property type="entry name" value="FA58C_3"/>
    <property type="match status" value="1"/>
</dbReference>
<keyword evidence="5" id="KW-0597">Phosphoprotein</keyword>
<feature type="compositionally biased region" description="Basic and acidic residues" evidence="14">
    <location>
        <begin position="1329"/>
        <end position="1339"/>
    </location>
</feature>
<evidence type="ECO:0000256" key="14">
    <source>
        <dbReference type="SAM" id="MobiDB-lite"/>
    </source>
</evidence>
<dbReference type="InterPro" id="IPR050372">
    <property type="entry name" value="Neurexin-related_CASP"/>
</dbReference>
<evidence type="ECO:0000256" key="12">
    <source>
        <dbReference type="ARBA" id="ARBA00023157"/>
    </source>
</evidence>
<dbReference type="PANTHER" id="PTHR15036">
    <property type="entry name" value="PIKACHURIN-LIKE PROTEIN"/>
    <property type="match status" value="1"/>
</dbReference>
<protein>
    <submittedName>
        <fullName evidence="22">Contactin-associated protein-like 2 isoform X1</fullName>
    </submittedName>
</protein>
<evidence type="ECO:0000256" key="15">
    <source>
        <dbReference type="SAM" id="Phobius"/>
    </source>
</evidence>
<feature type="chain" id="PRO_5042539013" evidence="16">
    <location>
        <begin position="24"/>
        <end position="1339"/>
    </location>
</feature>
<keyword evidence="11 15" id="KW-0472">Membrane</keyword>
<dbReference type="PROSITE" id="PS51406">
    <property type="entry name" value="FIBRINOGEN_C_2"/>
    <property type="match status" value="1"/>
</dbReference>
<keyword evidence="10 15" id="KW-1133">Transmembrane helix</keyword>
<dbReference type="FunFam" id="2.10.25.10:FF:000015">
    <property type="entry name" value="neurexin-1 isoform X1"/>
    <property type="match status" value="1"/>
</dbReference>
<keyword evidence="21" id="KW-1185">Reference proteome</keyword>
<dbReference type="Proteomes" id="UP001318040">
    <property type="component" value="Chromosome 4"/>
</dbReference>
<feature type="domain" description="Fibrinogen C-terminal" evidence="20">
    <location>
        <begin position="586"/>
        <end position="638"/>
    </location>
</feature>
<dbReference type="InterPro" id="IPR002181">
    <property type="entry name" value="Fibrinogen_a/b/g_C_dom"/>
</dbReference>
<gene>
    <name evidence="22" type="primary">LOC116938701</name>
</gene>
<evidence type="ECO:0000259" key="19">
    <source>
        <dbReference type="PROSITE" id="PS50026"/>
    </source>
</evidence>
<evidence type="ECO:0000259" key="20">
    <source>
        <dbReference type="PROSITE" id="PS51406"/>
    </source>
</evidence>
<feature type="domain" description="Laminin G" evidence="18">
    <location>
        <begin position="795"/>
        <end position="961"/>
    </location>
</feature>
<dbReference type="PROSITE" id="PS01285">
    <property type="entry name" value="FA58C_1"/>
    <property type="match status" value="1"/>
</dbReference>
<feature type="domain" description="Laminin G" evidence="18">
    <location>
        <begin position="359"/>
        <end position="548"/>
    </location>
</feature>
<evidence type="ECO:0000256" key="13">
    <source>
        <dbReference type="PROSITE-ProRule" id="PRU00076"/>
    </source>
</evidence>
<keyword evidence="6 15" id="KW-0812">Transmembrane</keyword>